<evidence type="ECO:0000313" key="6">
    <source>
        <dbReference type="EMBL" id="CAF1120064.1"/>
    </source>
</evidence>
<dbReference type="GO" id="GO:0005634">
    <property type="term" value="C:nucleus"/>
    <property type="evidence" value="ECO:0007669"/>
    <property type="project" value="TreeGrafter"/>
</dbReference>
<proteinExistence type="inferred from homology"/>
<dbReference type="Pfam" id="PF00011">
    <property type="entry name" value="HSP20"/>
    <property type="match status" value="2"/>
</dbReference>
<dbReference type="InterPro" id="IPR002068">
    <property type="entry name" value="A-crystallin/Hsp20_dom"/>
</dbReference>
<dbReference type="PANTHER" id="PTHR45640:SF26">
    <property type="entry name" value="RE23625P"/>
    <property type="match status" value="1"/>
</dbReference>
<feature type="compositionally biased region" description="Polar residues" evidence="3">
    <location>
        <begin position="174"/>
        <end position="187"/>
    </location>
</feature>
<feature type="domain" description="SHSP" evidence="4">
    <location>
        <begin position="195"/>
        <end position="303"/>
    </location>
</feature>
<evidence type="ECO:0000256" key="1">
    <source>
        <dbReference type="PROSITE-ProRule" id="PRU00285"/>
    </source>
</evidence>
<dbReference type="Proteomes" id="UP000663828">
    <property type="component" value="Unassembled WGS sequence"/>
</dbReference>
<evidence type="ECO:0000256" key="3">
    <source>
        <dbReference type="SAM" id="MobiDB-lite"/>
    </source>
</evidence>
<dbReference type="GO" id="GO:0042026">
    <property type="term" value="P:protein refolding"/>
    <property type="evidence" value="ECO:0007669"/>
    <property type="project" value="TreeGrafter"/>
</dbReference>
<name>A0A814QGL1_ADIRI</name>
<dbReference type="PROSITE" id="PS01031">
    <property type="entry name" value="SHSP"/>
    <property type="match status" value="2"/>
</dbReference>
<evidence type="ECO:0000256" key="2">
    <source>
        <dbReference type="RuleBase" id="RU003616"/>
    </source>
</evidence>
<feature type="compositionally biased region" description="Polar residues" evidence="3">
    <location>
        <begin position="46"/>
        <end position="63"/>
    </location>
</feature>
<sequence length="358" mass="39643">MTCTRTCCHYFFDDFDFCDSWDCFDLCSSTYCAHPKMRQSICKPQASKNARNTKNSPQSTPQAKNSSSYSNSNRNDDKSDKFSVQLDVTGYNRDSIKPKVEGGKIVVEAKQEDQLPDGDYNIRQLRRSYELPQQADPSRMTSNVSPNNMLTIEVPYRNSGSGGQPTKGNGGQSTKGNSSQSYGPASSPTEYLNFLKSGEFSPTVIDKDNNQKVLELTFDVKNCPPEELKVSVKDNLLTVEGEHMDAENNHSKRTRFARTTTLPIGAQLEQMKSNLNNEGQLKKPVPSDPKCVPSTTRRALSSGVLRFTLPRTMIFGLIDSAREALKTTLRAIANLSTPLDRARRVVLGTHFGVLGTGS</sequence>
<dbReference type="EMBL" id="CAJNOJ010000105">
    <property type="protein sequence ID" value="CAF1120064.1"/>
    <property type="molecule type" value="Genomic_DNA"/>
</dbReference>
<dbReference type="SUPFAM" id="SSF49764">
    <property type="entry name" value="HSP20-like chaperones"/>
    <property type="match status" value="2"/>
</dbReference>
<feature type="compositionally biased region" description="Low complexity" evidence="3">
    <location>
        <begin position="64"/>
        <end position="73"/>
    </location>
</feature>
<dbReference type="EMBL" id="CAJNOR010000439">
    <property type="protein sequence ID" value="CAF0915015.1"/>
    <property type="molecule type" value="Genomic_DNA"/>
</dbReference>
<dbReference type="PANTHER" id="PTHR45640">
    <property type="entry name" value="HEAT SHOCK PROTEIN HSP-12.2-RELATED"/>
    <property type="match status" value="1"/>
</dbReference>
<dbReference type="InterPro" id="IPR001436">
    <property type="entry name" value="Alpha-crystallin/sHSP_animal"/>
</dbReference>
<feature type="compositionally biased region" description="Polar residues" evidence="3">
    <location>
        <begin position="135"/>
        <end position="150"/>
    </location>
</feature>
<organism evidence="6 8">
    <name type="scientific">Adineta ricciae</name>
    <name type="common">Rotifer</name>
    <dbReference type="NCBI Taxonomy" id="249248"/>
    <lineage>
        <taxon>Eukaryota</taxon>
        <taxon>Metazoa</taxon>
        <taxon>Spiralia</taxon>
        <taxon>Gnathifera</taxon>
        <taxon>Rotifera</taxon>
        <taxon>Eurotatoria</taxon>
        <taxon>Bdelloidea</taxon>
        <taxon>Adinetida</taxon>
        <taxon>Adinetidae</taxon>
        <taxon>Adineta</taxon>
    </lineage>
</organism>
<reference evidence="6" key="1">
    <citation type="submission" date="2021-02" db="EMBL/GenBank/DDBJ databases">
        <authorList>
            <person name="Nowell W R."/>
        </authorList>
    </citation>
    <scope>NUCLEOTIDE SEQUENCE</scope>
</reference>
<comment type="similarity">
    <text evidence="1 2">Belongs to the small heat shock protein (HSP20) family.</text>
</comment>
<dbReference type="GO" id="GO:0051082">
    <property type="term" value="F:unfolded protein binding"/>
    <property type="evidence" value="ECO:0007669"/>
    <property type="project" value="TreeGrafter"/>
</dbReference>
<dbReference type="AlphaFoldDB" id="A0A814QGL1"/>
<feature type="region of interest" description="Disordered" evidence="3">
    <location>
        <begin position="128"/>
        <end position="187"/>
    </location>
</feature>
<evidence type="ECO:0000259" key="4">
    <source>
        <dbReference type="PROSITE" id="PS01031"/>
    </source>
</evidence>
<feature type="compositionally biased region" description="Gly residues" evidence="3">
    <location>
        <begin position="160"/>
        <end position="173"/>
    </location>
</feature>
<accession>A0A814QGL1</accession>
<dbReference type="InterPro" id="IPR008978">
    <property type="entry name" value="HSP20-like_chaperone"/>
</dbReference>
<keyword evidence="7" id="KW-1185">Reference proteome</keyword>
<gene>
    <name evidence="6" type="ORF">EDS130_LOCUS20999</name>
    <name evidence="5" type="ORF">XAT740_LOCUS8733</name>
</gene>
<dbReference type="OrthoDB" id="1431247at2759"/>
<protein>
    <recommendedName>
        <fullName evidence="4">SHSP domain-containing protein</fullName>
    </recommendedName>
</protein>
<comment type="caution">
    <text evidence="6">The sequence shown here is derived from an EMBL/GenBank/DDBJ whole genome shotgun (WGS) entry which is preliminary data.</text>
</comment>
<dbReference type="GO" id="GO:0009408">
    <property type="term" value="P:response to heat"/>
    <property type="evidence" value="ECO:0007669"/>
    <property type="project" value="TreeGrafter"/>
</dbReference>
<dbReference type="GO" id="GO:0005737">
    <property type="term" value="C:cytoplasm"/>
    <property type="evidence" value="ECO:0007669"/>
    <property type="project" value="TreeGrafter"/>
</dbReference>
<evidence type="ECO:0000313" key="8">
    <source>
        <dbReference type="Proteomes" id="UP000663852"/>
    </source>
</evidence>
<dbReference type="CDD" id="cd06526">
    <property type="entry name" value="metazoan_ACD"/>
    <property type="match status" value="2"/>
</dbReference>
<feature type="domain" description="SHSP" evidence="4">
    <location>
        <begin position="64"/>
        <end position="171"/>
    </location>
</feature>
<dbReference type="Gene3D" id="2.60.40.790">
    <property type="match status" value="2"/>
</dbReference>
<evidence type="ECO:0000313" key="7">
    <source>
        <dbReference type="Proteomes" id="UP000663828"/>
    </source>
</evidence>
<dbReference type="Proteomes" id="UP000663852">
    <property type="component" value="Unassembled WGS sequence"/>
</dbReference>
<evidence type="ECO:0000313" key="5">
    <source>
        <dbReference type="EMBL" id="CAF0915015.1"/>
    </source>
</evidence>
<feature type="region of interest" description="Disordered" evidence="3">
    <location>
        <begin position="45"/>
        <end position="84"/>
    </location>
</feature>